<dbReference type="Proteomes" id="UP000305939">
    <property type="component" value="Unassembled WGS sequence"/>
</dbReference>
<gene>
    <name evidence="1" type="ORF">E7Z59_04930</name>
</gene>
<comment type="caution">
    <text evidence="1">The sequence shown here is derived from an EMBL/GenBank/DDBJ whole genome shotgun (WGS) entry which is preliminary data.</text>
</comment>
<protein>
    <submittedName>
        <fullName evidence="1">Uncharacterized protein</fullName>
    </submittedName>
</protein>
<dbReference type="EMBL" id="SSMC01000001">
    <property type="protein sequence ID" value="THD69673.1"/>
    <property type="molecule type" value="Genomic_DNA"/>
</dbReference>
<name>A0A4S3M3L6_9FLAO</name>
<dbReference type="RefSeq" id="WP_136335163.1">
    <property type="nucleotide sequence ID" value="NZ_QXMP01000002.1"/>
</dbReference>
<accession>A0A4S3M3L6</accession>
<reference evidence="1 2" key="1">
    <citation type="submission" date="2019-04" db="EMBL/GenBank/DDBJ databases">
        <title>Draft genome sequence of Robertkochia marina CC-AMO-30D.</title>
        <authorList>
            <person name="Hameed A."/>
            <person name="Lin S.-Y."/>
            <person name="Shahina M."/>
            <person name="Lai W.-A."/>
            <person name="Young C.-C."/>
        </authorList>
    </citation>
    <scope>NUCLEOTIDE SEQUENCE [LARGE SCALE GENOMIC DNA]</scope>
    <source>
        <strain evidence="1 2">CC-AMO-30D</strain>
    </source>
</reference>
<dbReference type="AlphaFoldDB" id="A0A4S3M3L6"/>
<proteinExistence type="predicted"/>
<organism evidence="1 2">
    <name type="scientific">Robertkochia marina</name>
    <dbReference type="NCBI Taxonomy" id="1227945"/>
    <lineage>
        <taxon>Bacteria</taxon>
        <taxon>Pseudomonadati</taxon>
        <taxon>Bacteroidota</taxon>
        <taxon>Flavobacteriia</taxon>
        <taxon>Flavobacteriales</taxon>
        <taxon>Flavobacteriaceae</taxon>
        <taxon>Robertkochia</taxon>
    </lineage>
</organism>
<evidence type="ECO:0000313" key="2">
    <source>
        <dbReference type="Proteomes" id="UP000305939"/>
    </source>
</evidence>
<keyword evidence="2" id="KW-1185">Reference proteome</keyword>
<sequence>MKKSLPQGPSAEKILRLKSKGEQKAVEFKVSKLSSRLARMLKEYRELTEKKGVPAESVEACFLEMKIQKDTRRLAELISGAGS</sequence>
<evidence type="ECO:0000313" key="1">
    <source>
        <dbReference type="EMBL" id="THD69673.1"/>
    </source>
</evidence>